<dbReference type="Pfam" id="PF18029">
    <property type="entry name" value="Glyoxalase_6"/>
    <property type="match status" value="1"/>
</dbReference>
<name>A0ABV3DR84_9ACTN</name>
<dbReference type="PROSITE" id="PS51819">
    <property type="entry name" value="VOC"/>
    <property type="match status" value="1"/>
</dbReference>
<comment type="caution">
    <text evidence="2">The sequence shown here is derived from an EMBL/GenBank/DDBJ whole genome shotgun (WGS) entry which is preliminary data.</text>
</comment>
<feature type="domain" description="VOC" evidence="1">
    <location>
        <begin position="4"/>
        <end position="118"/>
    </location>
</feature>
<dbReference type="Gene3D" id="3.10.180.10">
    <property type="entry name" value="2,3-Dihydroxybiphenyl 1,2-Dioxygenase, domain 1"/>
    <property type="match status" value="1"/>
</dbReference>
<keyword evidence="3" id="KW-1185">Reference proteome</keyword>
<evidence type="ECO:0000313" key="2">
    <source>
        <dbReference type="EMBL" id="MEU8137967.1"/>
    </source>
</evidence>
<dbReference type="InterPro" id="IPR041581">
    <property type="entry name" value="Glyoxalase_6"/>
</dbReference>
<gene>
    <name evidence="2" type="ORF">AB0C36_31215</name>
</gene>
<dbReference type="PANTHER" id="PTHR39175:SF1">
    <property type="entry name" value="FAMILY PROTEIN, PUTATIVE (AFU_ORTHOLOGUE AFUA_3G15060)-RELATED"/>
    <property type="match status" value="1"/>
</dbReference>
<dbReference type="Proteomes" id="UP001551482">
    <property type="component" value="Unassembled WGS sequence"/>
</dbReference>
<dbReference type="InterPro" id="IPR037523">
    <property type="entry name" value="VOC_core"/>
</dbReference>
<organism evidence="2 3">
    <name type="scientific">Streptodolium elevatio</name>
    <dbReference type="NCBI Taxonomy" id="3157996"/>
    <lineage>
        <taxon>Bacteria</taxon>
        <taxon>Bacillati</taxon>
        <taxon>Actinomycetota</taxon>
        <taxon>Actinomycetes</taxon>
        <taxon>Kitasatosporales</taxon>
        <taxon>Streptomycetaceae</taxon>
        <taxon>Streptodolium</taxon>
    </lineage>
</organism>
<reference evidence="2 3" key="1">
    <citation type="submission" date="2024-06" db="EMBL/GenBank/DDBJ databases">
        <title>The Natural Products Discovery Center: Release of the First 8490 Sequenced Strains for Exploring Actinobacteria Biosynthetic Diversity.</title>
        <authorList>
            <person name="Kalkreuter E."/>
            <person name="Kautsar S.A."/>
            <person name="Yang D."/>
            <person name="Bader C.D."/>
            <person name="Teijaro C.N."/>
            <person name="Fluegel L."/>
            <person name="Davis C.M."/>
            <person name="Simpson J.R."/>
            <person name="Lauterbach L."/>
            <person name="Steele A.D."/>
            <person name="Gui C."/>
            <person name="Meng S."/>
            <person name="Li G."/>
            <person name="Viehrig K."/>
            <person name="Ye F."/>
            <person name="Su P."/>
            <person name="Kiefer A.F."/>
            <person name="Nichols A."/>
            <person name="Cepeda A.J."/>
            <person name="Yan W."/>
            <person name="Fan B."/>
            <person name="Jiang Y."/>
            <person name="Adhikari A."/>
            <person name="Zheng C.-J."/>
            <person name="Schuster L."/>
            <person name="Cowan T.M."/>
            <person name="Smanski M.J."/>
            <person name="Chevrette M.G."/>
            <person name="De Carvalho L.P.S."/>
            <person name="Shen B."/>
        </authorList>
    </citation>
    <scope>NUCLEOTIDE SEQUENCE [LARGE SCALE GENOMIC DNA]</scope>
    <source>
        <strain evidence="2 3">NPDC048946</strain>
    </source>
</reference>
<evidence type="ECO:0000313" key="3">
    <source>
        <dbReference type="Proteomes" id="UP001551482"/>
    </source>
</evidence>
<dbReference type="EMBL" id="JBEZFP010000106">
    <property type="protein sequence ID" value="MEU8137967.1"/>
    <property type="molecule type" value="Genomic_DNA"/>
</dbReference>
<sequence>MFVAIDHVQLAIPAGSEGVVRAFYTGPLRMTEVPKPAALAVRGGCWFAAGPVQLHLGVEADFRPARKAHPALVADDLDALAERLAAAGAPVRWSDEIPGVRRFHTEDPVGNRIEVLAPSG</sequence>
<dbReference type="PANTHER" id="PTHR39175">
    <property type="entry name" value="FAMILY PROTEIN, PUTATIVE (AFU_ORTHOLOGUE AFUA_3G15060)-RELATED"/>
    <property type="match status" value="1"/>
</dbReference>
<accession>A0ABV3DR84</accession>
<proteinExistence type="predicted"/>
<protein>
    <submittedName>
        <fullName evidence="2">VOC family protein</fullName>
    </submittedName>
</protein>
<dbReference type="SUPFAM" id="SSF54593">
    <property type="entry name" value="Glyoxalase/Bleomycin resistance protein/Dihydroxybiphenyl dioxygenase"/>
    <property type="match status" value="1"/>
</dbReference>
<evidence type="ECO:0000259" key="1">
    <source>
        <dbReference type="PROSITE" id="PS51819"/>
    </source>
</evidence>
<dbReference type="RefSeq" id="WP_358360642.1">
    <property type="nucleotide sequence ID" value="NZ_JBEZFP010000106.1"/>
</dbReference>
<dbReference type="InterPro" id="IPR029068">
    <property type="entry name" value="Glyas_Bleomycin-R_OHBP_Dase"/>
</dbReference>